<sequence length="1873" mass="208939">MERTSRTKSFDHGRTLPEAPPNPSTDSGTVTTPTSPPPTIVIEPIQQIPVHRKDSDPFSRIGTYKDREKAFLSDLNDAIQQSSRPIREQPSPASTRESVYNDDSGLGNKGSDYWDSDDPGNENVSPDQIARECDEFLTPLISRTGPSVSVALSTKGALDQLDSLHKLVGQFLNLQEQNLRMTRATKSTNTLFGLKMIQNQIKDTPQKFIQDYGNENMSDIDFDMELEQNMALLEQILATGNSASKKRGSVKRERSKSALAEEIISDAPRNYPLRRQSAIVDFKPKVSKWTKVKAAFKWEKANALPDDIHSTSATSHQTKITGMPGKCKEITPVNTEVARYLRVPSIPCAGASSGDSVISSSSRDIAPEYLSSESSGDEMESKIMPKDSGQEHQKLLPKRYSMDDSVKRSRSLDCDQALPSNVTKQLEKAKSKSAWSKVKGMVKTHKASLKTSASHSSTSNQISLEGSRDVSPCGSIDMAIAAYDMERNDSFSSNQTSPGIRNPTPTFMITTPASDSGSHSTSTGILTQDELPRPPLRPVRKNKHIPEIQSLPEGEMLPPKSPTTIPAPAKKHGPPSPLNLKRDSSDAEMYECLSSPGRDSNAPIRPTTLSMPNSPMKSLEFFMDLESGEGSSLDYSESSTPQRRLSDKSRSLLKQREEIQNKYAELKKKLQNEFEAKQVEWDRIRPVLSTSPVHTIFKDEVKSNVVRPVVEENLPPDFKKKLEEWRTKKGQQSLKECSATSPKDSPKDPDKKKTDWEGWKTGQAKLPGQGLAILPNAKDLPEDFQKKLSEWKQLKATNKVPSYSTQSSTSGDSLKRNSLKKQISKRTGSVYGAVKKSRTAEDVGKHRIEGLSKLKALVTTEAPKKEVVVQTTKGVLKFEGISREFTRKLYKWEKSQKIKPEASTFALLHPGYQPVVVESDMTLSKEILKKREKSPAIQRSFSCDSISPNASHPSISHQPSSLSLNDMDDLKEQQMNRNPRRSTSQPNVESDGMELEEEPEAMIVEVEEDMEYLPDICRSPGISSDEALLGLDEDFLSIQTTIDAVKSVSFLNVKCNEIVIKLDIKQMRQSLQALIDCLPKMSVFMAQRTVPLQLIKQLCYEIIRLLNGLESHIDEKREIEPKVNAINERFNSLKEILDKVYLQKEFRLSPSSPTSINLNKSKKVPHLSVTPVYGAHAVKSIESELTNKATICVTPTYVCTEIKFTEFRNERKSSDRDLDSGTSQPHSSSIESETKENRAKLERNLSTGSRRKVRLRRMGSRQNSKTEESGSSEDEAMNFVLEAPRKVKRKTSKCKKNENDQVTQETGMTPSDDVVYVVKLKPTLTSENEVTFDFKTTPSNEGTIELMNEPAEIIPGPLTASVLIKTKRKLFSPIQTSASGEITAVTGIDLEGSTTETENKSNLQPKASESIQSIKKPPLPQSPRLQEQRKMSSGKEMAPNIRLMISKYNNKISSDSPKTPDASTKTSPWQSPVLDKRVQKQTAIFQEQIGLSKSNSSGSVKQQEIPGSPSIQITKSNSSKECSIKNLTVEKSLSSKELETDRYFDAKESFDNYYDTVLSYDTLKKKLMKDLEAQKTVCDDISKLADDVEKTWLEQKDTSKGAIKKIPKSMQSNYNRSISLSEHKQLNTAPKIFRKHDVNRPSLQASISVSPDSSYAETSSKPPKSPLSQRAEKLKKAKEEFLQMSIDLPNVTTMTEIDYSAKDKRLSQISNITVDSIDEPFIRKSKSSESAPIPDTISMDRHSVPTHSATHEPEFSGDNRSESSNSRFNLSNLASKFRKIKIRKNSKELPGAVTTLCRQSLQADITGESIKSEIGSTSSRSSLNEVTNVKKSESTHIFNRIFRPNREKLKKSRSLGLLVNIDDKRKLSKFGTY</sequence>
<feature type="region of interest" description="Disordered" evidence="1">
    <location>
        <begin position="1393"/>
        <end position="1440"/>
    </location>
</feature>
<feature type="region of interest" description="Disordered" evidence="1">
    <location>
        <begin position="629"/>
        <end position="651"/>
    </location>
</feature>
<feature type="compositionally biased region" description="Basic and acidic residues" evidence="1">
    <location>
        <begin position="1"/>
        <end position="15"/>
    </location>
</feature>
<feature type="region of interest" description="Disordered" evidence="1">
    <location>
        <begin position="798"/>
        <end position="826"/>
    </location>
</feature>
<feature type="compositionally biased region" description="Low complexity" evidence="1">
    <location>
        <begin position="449"/>
        <end position="459"/>
    </location>
</feature>
<feature type="region of interest" description="Disordered" evidence="1">
    <location>
        <begin position="938"/>
        <end position="996"/>
    </location>
</feature>
<feature type="compositionally biased region" description="Polar residues" evidence="1">
    <location>
        <begin position="512"/>
        <end position="526"/>
    </location>
</feature>
<feature type="region of interest" description="Disordered" evidence="1">
    <location>
        <begin position="368"/>
        <end position="413"/>
    </location>
</feature>
<feature type="compositionally biased region" description="Low complexity" evidence="1">
    <location>
        <begin position="802"/>
        <end position="812"/>
    </location>
</feature>
<feature type="compositionally biased region" description="Polar residues" evidence="1">
    <location>
        <begin position="730"/>
        <end position="739"/>
    </location>
</feature>
<reference evidence="3" key="2">
    <citation type="submission" date="2018-07" db="EMBL/GenBank/DDBJ databases">
        <authorList>
            <person name="Quirk P.G."/>
            <person name="Krulwich T.A."/>
        </authorList>
    </citation>
    <scope>NUCLEOTIDE SEQUENCE</scope>
</reference>
<name>A0A336LA52_CULSO</name>
<organism evidence="2">
    <name type="scientific">Culicoides sonorensis</name>
    <name type="common">Biting midge</name>
    <dbReference type="NCBI Taxonomy" id="179676"/>
    <lineage>
        <taxon>Eukaryota</taxon>
        <taxon>Metazoa</taxon>
        <taxon>Ecdysozoa</taxon>
        <taxon>Arthropoda</taxon>
        <taxon>Hexapoda</taxon>
        <taxon>Insecta</taxon>
        <taxon>Pterygota</taxon>
        <taxon>Neoptera</taxon>
        <taxon>Endopterygota</taxon>
        <taxon>Diptera</taxon>
        <taxon>Nematocera</taxon>
        <taxon>Chironomoidea</taxon>
        <taxon>Ceratopogonidae</taxon>
        <taxon>Ceratopogoninae</taxon>
        <taxon>Culicoides</taxon>
        <taxon>Monoculicoides</taxon>
    </lineage>
</organism>
<feature type="compositionally biased region" description="Basic and acidic residues" evidence="1">
    <location>
        <begin position="1232"/>
        <end position="1243"/>
    </location>
</feature>
<feature type="compositionally biased region" description="Polar residues" evidence="1">
    <location>
        <begin position="1220"/>
        <end position="1231"/>
    </location>
</feature>
<feature type="region of interest" description="Disordered" evidence="1">
    <location>
        <begin position="1493"/>
        <end position="1517"/>
    </location>
</feature>
<proteinExistence type="predicted"/>
<dbReference type="VEuPathDB" id="VectorBase:CSON005486"/>
<feature type="compositionally biased region" description="Polar residues" evidence="1">
    <location>
        <begin position="1493"/>
        <end position="1502"/>
    </location>
</feature>
<dbReference type="EMBL" id="UFQS01002162">
    <property type="protein sequence ID" value="SSX13395.1"/>
    <property type="molecule type" value="Genomic_DNA"/>
</dbReference>
<evidence type="ECO:0000313" key="3">
    <source>
        <dbReference type="EMBL" id="SSX32829.1"/>
    </source>
</evidence>
<gene>
    <name evidence="2" type="primary">CSON005486</name>
</gene>
<feature type="compositionally biased region" description="Basic and acidic residues" evidence="1">
    <location>
        <begin position="1738"/>
        <end position="1761"/>
    </location>
</feature>
<feature type="region of interest" description="Disordered" evidence="1">
    <location>
        <begin position="722"/>
        <end position="772"/>
    </location>
</feature>
<feature type="compositionally biased region" description="Polar residues" evidence="1">
    <location>
        <begin position="629"/>
        <end position="643"/>
    </location>
</feature>
<accession>A0A336LA52</accession>
<feature type="region of interest" description="Disordered" evidence="1">
    <location>
        <begin position="1"/>
        <end position="64"/>
    </location>
</feature>
<feature type="compositionally biased region" description="Basic and acidic residues" evidence="1">
    <location>
        <begin position="379"/>
        <end position="413"/>
    </location>
</feature>
<feature type="compositionally biased region" description="Basic and acidic residues" evidence="1">
    <location>
        <begin position="1210"/>
        <end position="1219"/>
    </location>
</feature>
<feature type="compositionally biased region" description="Polar residues" evidence="1">
    <location>
        <begin position="1393"/>
        <end position="1413"/>
    </location>
</feature>
<evidence type="ECO:0000313" key="2">
    <source>
        <dbReference type="EMBL" id="SSX13395.1"/>
    </source>
</evidence>
<feature type="region of interest" description="Disordered" evidence="1">
    <location>
        <begin position="1723"/>
        <end position="1766"/>
    </location>
</feature>
<dbReference type="EMBL" id="UFQT01002162">
    <property type="protein sequence ID" value="SSX32829.1"/>
    <property type="molecule type" value="Genomic_DNA"/>
</dbReference>
<feature type="compositionally biased region" description="Basic and acidic residues" evidence="1">
    <location>
        <begin position="744"/>
        <end position="758"/>
    </location>
</feature>
<feature type="region of interest" description="Disordered" evidence="1">
    <location>
        <begin position="446"/>
        <end position="469"/>
    </location>
</feature>
<feature type="compositionally biased region" description="Polar residues" evidence="1">
    <location>
        <begin position="938"/>
        <end position="964"/>
    </location>
</feature>
<feature type="compositionally biased region" description="Low complexity" evidence="1">
    <location>
        <begin position="24"/>
        <end position="33"/>
    </location>
</feature>
<feature type="region of interest" description="Disordered" evidence="1">
    <location>
        <begin position="77"/>
        <end position="126"/>
    </location>
</feature>
<feature type="region of interest" description="Disordered" evidence="1">
    <location>
        <begin position="1646"/>
        <end position="1674"/>
    </location>
</feature>
<reference evidence="2" key="1">
    <citation type="submission" date="2018-04" db="EMBL/GenBank/DDBJ databases">
        <authorList>
            <person name="Go L.Y."/>
            <person name="Mitchell J.A."/>
        </authorList>
    </citation>
    <scope>NUCLEOTIDE SEQUENCE</scope>
    <source>
        <tissue evidence="2">Whole organism</tissue>
    </source>
</reference>
<feature type="region of interest" description="Disordered" evidence="1">
    <location>
        <begin position="512"/>
        <end position="615"/>
    </location>
</feature>
<feature type="region of interest" description="Disordered" evidence="1">
    <location>
        <begin position="1451"/>
        <end position="1470"/>
    </location>
</feature>
<feature type="compositionally biased region" description="Basic and acidic residues" evidence="1">
    <location>
        <begin position="51"/>
        <end position="64"/>
    </location>
</feature>
<feature type="compositionally biased region" description="Polar residues" evidence="1">
    <location>
        <begin position="1646"/>
        <end position="1668"/>
    </location>
</feature>
<feature type="compositionally biased region" description="Polar residues" evidence="1">
    <location>
        <begin position="975"/>
        <end position="988"/>
    </location>
</feature>
<evidence type="ECO:0000256" key="1">
    <source>
        <dbReference type="SAM" id="MobiDB-lite"/>
    </source>
</evidence>
<protein>
    <submittedName>
        <fullName evidence="2">CSON005486 protein</fullName>
    </submittedName>
</protein>
<feature type="compositionally biased region" description="Basic residues" evidence="1">
    <location>
        <begin position="1249"/>
        <end position="1259"/>
    </location>
</feature>
<feature type="region of interest" description="Disordered" evidence="1">
    <location>
        <begin position="1210"/>
        <end position="1278"/>
    </location>
</feature>